<dbReference type="Proteomes" id="UP000593576">
    <property type="component" value="Unassembled WGS sequence"/>
</dbReference>
<organism evidence="1 2">
    <name type="scientific">Gossypium schwendimanii</name>
    <name type="common">Cotton</name>
    <dbReference type="NCBI Taxonomy" id="34291"/>
    <lineage>
        <taxon>Eukaryota</taxon>
        <taxon>Viridiplantae</taxon>
        <taxon>Streptophyta</taxon>
        <taxon>Embryophyta</taxon>
        <taxon>Tracheophyta</taxon>
        <taxon>Spermatophyta</taxon>
        <taxon>Magnoliopsida</taxon>
        <taxon>eudicotyledons</taxon>
        <taxon>Gunneridae</taxon>
        <taxon>Pentapetalae</taxon>
        <taxon>rosids</taxon>
        <taxon>malvids</taxon>
        <taxon>Malvales</taxon>
        <taxon>Malvaceae</taxon>
        <taxon>Malvoideae</taxon>
        <taxon>Gossypium</taxon>
    </lineage>
</organism>
<comment type="caution">
    <text evidence="1">The sequence shown here is derived from an EMBL/GenBank/DDBJ whole genome shotgun (WGS) entry which is preliminary data.</text>
</comment>
<evidence type="ECO:0000313" key="1">
    <source>
        <dbReference type="EMBL" id="MBA0873011.1"/>
    </source>
</evidence>
<sequence>MGGNSYHRMKFCTEFYYY</sequence>
<dbReference type="EMBL" id="JABFAF010000012">
    <property type="protein sequence ID" value="MBA0873011.1"/>
    <property type="molecule type" value="Genomic_DNA"/>
</dbReference>
<proteinExistence type="predicted"/>
<keyword evidence="2" id="KW-1185">Reference proteome</keyword>
<dbReference type="OrthoDB" id="349at2759"/>
<evidence type="ECO:0000313" key="2">
    <source>
        <dbReference type="Proteomes" id="UP000593576"/>
    </source>
</evidence>
<protein>
    <submittedName>
        <fullName evidence="1">Uncharacterized protein</fullName>
    </submittedName>
</protein>
<gene>
    <name evidence="1" type="ORF">Goshw_025311</name>
</gene>
<accession>A0A7J9MPU9</accession>
<dbReference type="AlphaFoldDB" id="A0A7J9MPU9"/>
<reference evidence="1 2" key="1">
    <citation type="journal article" date="2019" name="Genome Biol. Evol.">
        <title>Insights into the evolution of the New World diploid cottons (Gossypium, subgenus Houzingenia) based on genome sequencing.</title>
        <authorList>
            <person name="Grover C.E."/>
            <person name="Arick M.A. 2nd"/>
            <person name="Thrash A."/>
            <person name="Conover J.L."/>
            <person name="Sanders W.S."/>
            <person name="Peterson D.G."/>
            <person name="Frelichowski J.E."/>
            <person name="Scheffler J.A."/>
            <person name="Scheffler B.E."/>
            <person name="Wendel J.F."/>
        </authorList>
    </citation>
    <scope>NUCLEOTIDE SEQUENCE [LARGE SCALE GENOMIC DNA]</scope>
    <source>
        <strain evidence="1">1</strain>
        <tissue evidence="1">Leaf</tissue>
    </source>
</reference>
<name>A0A7J9MPU9_GOSSC</name>